<keyword evidence="1" id="KW-0472">Membrane</keyword>
<evidence type="ECO:0000256" key="2">
    <source>
        <dbReference type="SAM" id="SignalP"/>
    </source>
</evidence>
<comment type="caution">
    <text evidence="3">The sequence shown here is derived from an EMBL/GenBank/DDBJ whole genome shotgun (WGS) entry which is preliminary data.</text>
</comment>
<keyword evidence="1" id="KW-0812">Transmembrane</keyword>
<feature type="signal peptide" evidence="2">
    <location>
        <begin position="1"/>
        <end position="38"/>
    </location>
</feature>
<reference evidence="3 4" key="1">
    <citation type="submission" date="2018-08" db="EMBL/GenBank/DDBJ databases">
        <title>A genome reference for cultivated species of the human gut microbiota.</title>
        <authorList>
            <person name="Zou Y."/>
            <person name="Xue W."/>
            <person name="Luo G."/>
        </authorList>
    </citation>
    <scope>NUCLEOTIDE SEQUENCE [LARGE SCALE GENOMIC DNA]</scope>
    <source>
        <strain evidence="3 4">AF22-21</strain>
    </source>
</reference>
<evidence type="ECO:0000256" key="1">
    <source>
        <dbReference type="SAM" id="Phobius"/>
    </source>
</evidence>
<keyword evidence="1" id="KW-1133">Transmembrane helix</keyword>
<organism evidence="3 4">
    <name type="scientific">Coprococcus eutactus</name>
    <dbReference type="NCBI Taxonomy" id="33043"/>
    <lineage>
        <taxon>Bacteria</taxon>
        <taxon>Bacillati</taxon>
        <taxon>Bacillota</taxon>
        <taxon>Clostridia</taxon>
        <taxon>Lachnospirales</taxon>
        <taxon>Lachnospiraceae</taxon>
        <taxon>Coprococcus</taxon>
    </lineage>
</organism>
<evidence type="ECO:0008006" key="5">
    <source>
        <dbReference type="Google" id="ProtNLM"/>
    </source>
</evidence>
<feature type="transmembrane region" description="Helical" evidence="1">
    <location>
        <begin position="102"/>
        <end position="124"/>
    </location>
</feature>
<evidence type="ECO:0000313" key="4">
    <source>
        <dbReference type="Proteomes" id="UP000283295"/>
    </source>
</evidence>
<keyword evidence="2" id="KW-0732">Signal</keyword>
<accession>A0A3R6A2G2</accession>
<dbReference type="EMBL" id="QRVK01000001">
    <property type="protein sequence ID" value="RGS44406.1"/>
    <property type="molecule type" value="Genomic_DNA"/>
</dbReference>
<gene>
    <name evidence="3" type="ORF">DWX94_01035</name>
</gene>
<name>A0A3R6A2G2_9FIRM</name>
<feature type="chain" id="PRO_5018732546" description="DUF4134 domain-containing protein" evidence="2">
    <location>
        <begin position="39"/>
        <end position="126"/>
    </location>
</feature>
<protein>
    <recommendedName>
        <fullName evidence="5">DUF4134 domain-containing protein</fullName>
    </recommendedName>
</protein>
<dbReference type="Proteomes" id="UP000283295">
    <property type="component" value="Unassembled WGS sequence"/>
</dbReference>
<sequence length="126" mass="12850">MKKEVTIKKKASRLAKSIYAASASAAIATSMFTTTAFADGGFGGESVSINNSGGNAGDLMGKVIGVLLTITRFVGVALIVYGLYEVVQSFMQNQPEAKTKGIIMALAGIACTALKSILVGLGVISG</sequence>
<evidence type="ECO:0000313" key="3">
    <source>
        <dbReference type="EMBL" id="RGS44406.1"/>
    </source>
</evidence>
<proteinExistence type="predicted"/>
<feature type="transmembrane region" description="Helical" evidence="1">
    <location>
        <begin position="62"/>
        <end position="81"/>
    </location>
</feature>
<dbReference type="AlphaFoldDB" id="A0A3R6A2G2"/>